<dbReference type="InterPro" id="IPR004593">
    <property type="entry name" value="SbcD"/>
</dbReference>
<dbReference type="EMBL" id="CP026604">
    <property type="protein sequence ID" value="AWB66603.1"/>
    <property type="molecule type" value="Genomic_DNA"/>
</dbReference>
<sequence>MKIIHTSDWHLGQSFYGKSREAEHKSFLDWLLEQVEIRQIDAIIVAGDIFDTGTPPSYARALYNQFVVALQRYRCQLVILAGNHDSVAMLNESKQLFSYLNTHLIADVQPDNLEHTQAQIVELDSVYQTSLKAMTSIGAIVCAIPFIRPRDIQRSQASISAKQKQQDLQQAIAEHYQSLFEAAQQRVAKLGYDVPIIMTGHLTTVGATSSDSVRDIYIGTLDAFPANAFPNADYIALGHIHRSQAVAKSAHIHYSGSPIALSFDELNRAKSVNLVEFAEGKLTQVQAIEVPEFQPMQVIKGDLATITARLNEFEADDEQGLNTWLDIEVSSQDYLNDLQSRIQALCADKPVEVLVIRRARTQAESSLNQQDKETLAELNVNDVFERRLALEDISEPQRLTRLRSCFQQAFSQVEQQSAQDKLEASR</sequence>
<dbReference type="PANTHER" id="PTHR30337">
    <property type="entry name" value="COMPONENT OF ATP-DEPENDENT DSDNA EXONUCLEASE"/>
    <property type="match status" value="1"/>
</dbReference>
<name>A0A2S0VQW1_9ALTE</name>
<dbReference type="CDD" id="cd00840">
    <property type="entry name" value="MPP_Mre11_N"/>
    <property type="match status" value="1"/>
</dbReference>
<evidence type="ECO:0000259" key="9">
    <source>
        <dbReference type="Pfam" id="PF12320"/>
    </source>
</evidence>
<evidence type="ECO:0000256" key="7">
    <source>
        <dbReference type="RuleBase" id="RU363069"/>
    </source>
</evidence>
<dbReference type="OrthoDB" id="9773856at2"/>
<evidence type="ECO:0000259" key="8">
    <source>
        <dbReference type="Pfam" id="PF00149"/>
    </source>
</evidence>
<dbReference type="KEGG" id="cate:C2869_09245"/>
<dbReference type="AlphaFoldDB" id="A0A2S0VQW1"/>
<dbReference type="NCBIfam" id="TIGR00619">
    <property type="entry name" value="sbcd"/>
    <property type="match status" value="1"/>
</dbReference>
<keyword evidence="7" id="KW-0233">DNA recombination</keyword>
<dbReference type="Proteomes" id="UP000244441">
    <property type="component" value="Chromosome"/>
</dbReference>
<dbReference type="RefSeq" id="WP_108602665.1">
    <property type="nucleotide sequence ID" value="NZ_CP026604.1"/>
</dbReference>
<protein>
    <recommendedName>
        <fullName evidence="3 7">Nuclease SbcCD subunit D</fullName>
    </recommendedName>
</protein>
<accession>A0A2S0VQW1</accession>
<evidence type="ECO:0000256" key="4">
    <source>
        <dbReference type="ARBA" id="ARBA00022722"/>
    </source>
</evidence>
<evidence type="ECO:0000256" key="2">
    <source>
        <dbReference type="ARBA" id="ARBA00011322"/>
    </source>
</evidence>
<keyword evidence="7" id="KW-0235">DNA replication</keyword>
<dbReference type="GO" id="GO:0006310">
    <property type="term" value="P:DNA recombination"/>
    <property type="evidence" value="ECO:0007669"/>
    <property type="project" value="UniProtKB-KW"/>
</dbReference>
<dbReference type="PANTHER" id="PTHR30337:SF0">
    <property type="entry name" value="NUCLEASE SBCCD SUBUNIT D"/>
    <property type="match status" value="1"/>
</dbReference>
<dbReference type="NCBIfam" id="NF008206">
    <property type="entry name" value="PRK10966.1"/>
    <property type="match status" value="1"/>
</dbReference>
<keyword evidence="6 7" id="KW-0269">Exonuclease</keyword>
<dbReference type="Gene3D" id="3.30.160.720">
    <property type="match status" value="1"/>
</dbReference>
<keyword evidence="7" id="KW-0255">Endonuclease</keyword>
<dbReference type="Pfam" id="PF12320">
    <property type="entry name" value="SbcD_C"/>
    <property type="match status" value="1"/>
</dbReference>
<dbReference type="InterPro" id="IPR026843">
    <property type="entry name" value="SbcD_C"/>
</dbReference>
<comment type="similarity">
    <text evidence="1 7">Belongs to the SbcD family.</text>
</comment>
<evidence type="ECO:0000256" key="5">
    <source>
        <dbReference type="ARBA" id="ARBA00022801"/>
    </source>
</evidence>
<keyword evidence="4 7" id="KW-0540">Nuclease</keyword>
<reference evidence="10 11" key="1">
    <citation type="submission" date="2018-01" db="EMBL/GenBank/DDBJ databases">
        <title>Genome sequence of a Cantenovulum-like bacteria.</title>
        <authorList>
            <person name="Tan W.R."/>
            <person name="Lau N.-S."/>
            <person name="Go F."/>
            <person name="Amirul A.-A.A."/>
        </authorList>
    </citation>
    <scope>NUCLEOTIDE SEQUENCE [LARGE SCALE GENOMIC DNA]</scope>
    <source>
        <strain evidence="10 11">CCB-QB4</strain>
    </source>
</reference>
<dbReference type="GO" id="GO:0006260">
    <property type="term" value="P:DNA replication"/>
    <property type="evidence" value="ECO:0007669"/>
    <property type="project" value="UniProtKB-KW"/>
</dbReference>
<dbReference type="GO" id="GO:0004519">
    <property type="term" value="F:endonuclease activity"/>
    <property type="evidence" value="ECO:0007669"/>
    <property type="project" value="UniProtKB-KW"/>
</dbReference>
<dbReference type="Pfam" id="PF00149">
    <property type="entry name" value="Metallophos"/>
    <property type="match status" value="1"/>
</dbReference>
<dbReference type="SUPFAM" id="SSF56300">
    <property type="entry name" value="Metallo-dependent phosphatases"/>
    <property type="match status" value="1"/>
</dbReference>
<evidence type="ECO:0000256" key="1">
    <source>
        <dbReference type="ARBA" id="ARBA00010555"/>
    </source>
</evidence>
<feature type="domain" description="Nuclease SbcCD subunit D C-terminal" evidence="9">
    <location>
        <begin position="293"/>
        <end position="390"/>
    </location>
</feature>
<dbReference type="GO" id="GO:0008408">
    <property type="term" value="F:3'-5' exonuclease activity"/>
    <property type="evidence" value="ECO:0007669"/>
    <property type="project" value="InterPro"/>
</dbReference>
<dbReference type="InterPro" id="IPR041796">
    <property type="entry name" value="Mre11_N"/>
</dbReference>
<comment type="function">
    <text evidence="7">SbcCD cleaves DNA hairpin structures. These structures can inhibit DNA replication and are intermediates in certain DNA recombination reactions. The complex acts as a 3'-&gt;5' double strand exonuclease that can open hairpins. It also has a 5' single-strand endonuclease activity.</text>
</comment>
<dbReference type="InterPro" id="IPR029052">
    <property type="entry name" value="Metallo-depent_PP-like"/>
</dbReference>
<evidence type="ECO:0000256" key="3">
    <source>
        <dbReference type="ARBA" id="ARBA00013365"/>
    </source>
</evidence>
<dbReference type="InterPro" id="IPR004843">
    <property type="entry name" value="Calcineurin-like_PHP"/>
</dbReference>
<gene>
    <name evidence="7" type="primary">sbcD</name>
    <name evidence="10" type="ORF">C2869_09245</name>
</gene>
<keyword evidence="5 7" id="KW-0378">Hydrolase</keyword>
<evidence type="ECO:0000256" key="6">
    <source>
        <dbReference type="ARBA" id="ARBA00022839"/>
    </source>
</evidence>
<evidence type="ECO:0000313" key="11">
    <source>
        <dbReference type="Proteomes" id="UP000244441"/>
    </source>
</evidence>
<evidence type="ECO:0000313" key="10">
    <source>
        <dbReference type="EMBL" id="AWB66603.1"/>
    </source>
</evidence>
<organism evidence="10 11">
    <name type="scientific">Saccharobesus litoralis</name>
    <dbReference type="NCBI Taxonomy" id="2172099"/>
    <lineage>
        <taxon>Bacteria</taxon>
        <taxon>Pseudomonadati</taxon>
        <taxon>Pseudomonadota</taxon>
        <taxon>Gammaproteobacteria</taxon>
        <taxon>Alteromonadales</taxon>
        <taxon>Alteromonadaceae</taxon>
        <taxon>Saccharobesus</taxon>
    </lineage>
</organism>
<dbReference type="Gene3D" id="3.60.21.10">
    <property type="match status" value="1"/>
</dbReference>
<dbReference type="InterPro" id="IPR050535">
    <property type="entry name" value="DNA_Repair-Maintenance_Comp"/>
</dbReference>
<proteinExistence type="inferred from homology"/>
<keyword evidence="11" id="KW-1185">Reference proteome</keyword>
<feature type="domain" description="Calcineurin-like phosphoesterase" evidence="8">
    <location>
        <begin position="1"/>
        <end position="242"/>
    </location>
</feature>
<comment type="subunit">
    <text evidence="2 7">Heterodimer of SbcC and SbcD.</text>
</comment>